<keyword evidence="8" id="KW-0472">Membrane</keyword>
<dbReference type="PROSITE" id="PS00107">
    <property type="entry name" value="PROTEIN_KINASE_ATP"/>
    <property type="match status" value="1"/>
</dbReference>
<reference evidence="10 11" key="1">
    <citation type="journal article" date="2023" name="Plants (Basel)">
        <title>Bridging the Gap: Combining Genomics and Transcriptomics Approaches to Understand Stylosanthes scabra, an Orphan Legume from the Brazilian Caatinga.</title>
        <authorList>
            <person name="Ferreira-Neto J.R.C."/>
            <person name="da Silva M.D."/>
            <person name="Binneck E."/>
            <person name="de Melo N.F."/>
            <person name="da Silva R.H."/>
            <person name="de Melo A.L.T.M."/>
            <person name="Pandolfi V."/>
            <person name="Bustamante F.O."/>
            <person name="Brasileiro-Vidal A.C."/>
            <person name="Benko-Iseppon A.M."/>
        </authorList>
    </citation>
    <scope>NUCLEOTIDE SEQUENCE [LARGE SCALE GENOMIC DNA]</scope>
    <source>
        <tissue evidence="10">Leaves</tissue>
    </source>
</reference>
<feature type="transmembrane region" description="Helical" evidence="8">
    <location>
        <begin position="260"/>
        <end position="280"/>
    </location>
</feature>
<dbReference type="PANTHER" id="PTHR46008:SF2">
    <property type="entry name" value="LEAF RUST 10 DISEASE-RESISTANCE LOCUS RECEPTOR-LIKE PROTEIN KINASE-LIKE 1.4"/>
    <property type="match status" value="1"/>
</dbReference>
<dbReference type="PROSITE" id="PS50011">
    <property type="entry name" value="PROTEIN_KINASE_DOM"/>
    <property type="match status" value="1"/>
</dbReference>
<evidence type="ECO:0000256" key="6">
    <source>
        <dbReference type="PROSITE-ProRule" id="PRU10141"/>
    </source>
</evidence>
<keyword evidence="5 6" id="KW-0067">ATP-binding</keyword>
<keyword evidence="4" id="KW-0418">Kinase</keyword>
<proteinExistence type="predicted"/>
<evidence type="ECO:0000256" key="5">
    <source>
        <dbReference type="ARBA" id="ARBA00022840"/>
    </source>
</evidence>
<evidence type="ECO:0000256" key="7">
    <source>
        <dbReference type="SAM" id="MobiDB-lite"/>
    </source>
</evidence>
<comment type="caution">
    <text evidence="10">The sequence shown here is derived from an EMBL/GenBank/DDBJ whole genome shotgun (WGS) entry which is preliminary data.</text>
</comment>
<keyword evidence="8" id="KW-1133">Transmembrane helix</keyword>
<dbReference type="SMART" id="SM00220">
    <property type="entry name" value="S_TKc"/>
    <property type="match status" value="1"/>
</dbReference>
<keyword evidence="8" id="KW-0812">Transmembrane</keyword>
<keyword evidence="2" id="KW-0808">Transferase</keyword>
<evidence type="ECO:0000259" key="9">
    <source>
        <dbReference type="PROSITE" id="PS50011"/>
    </source>
</evidence>
<sequence length="677" mass="75917">MVLIYVLRFFLVSYLHLYWGVNVNGHHDNKCPDSFDCGSLGSFHFPLTTAQLPHCGALAIYGCDDQKQQSHYILIGRKKFQVKRTGEQSQDWSPSSLVYLDDDLLKYSESESCDAFAHNITLPSVSPLIGFFTIYNNVTFFRCKTKLNVSTPRTYFKNTSCGYDIFFGPPNSDEDASLSKNFSKAGCSTVQLPAANNLPLSTNPFAFLTAEIPIKFNPSVKCAQCRRDRNRGAPHGRCLLDRDGKPYCATRKDKKWTRMIALALGLGLGPWIIVGLILILRNRKRKQSTAHVQLQSMMASADSSQSPDAQTDRIFFGVPIYSYKELQEATNNFDNTRKLGDGGFGTVYYGKLEDGREVAVKHLFDHNYRRVEQFMNEIEILTRLRHRNLVSLYGCTSRHSHELLLVYEYIPNGTVASHLHGNLARAGLLTWPIRMQIAIEAATALAFLHASDIIHRDVKTNNILLDINFSVKVADFGLSRLFPNDVTHVSTAPQGSPGYLDPEYFQFYQLTAKSDVYSFGVVLMELISSMPAVNPTRERDEINLANLAAKKIQKGELSELVDPCLGFDTNQEVKRKIIMVAELAFQCVQVDKELRPSMDGVLNELKKIGSANSEPEHVDKGDDGTVILHSELNPPSSSLGLQDWNQVRFLMREKLRSSPNSLTEKWSSESTAPNASA</sequence>
<dbReference type="Gene3D" id="3.30.200.20">
    <property type="entry name" value="Phosphorylase Kinase, domain 1"/>
    <property type="match status" value="1"/>
</dbReference>
<keyword evidence="1" id="KW-0723">Serine/threonine-protein kinase</keyword>
<dbReference type="EMBL" id="JASCZI010001158">
    <property type="protein sequence ID" value="MED6114429.1"/>
    <property type="molecule type" value="Genomic_DNA"/>
</dbReference>
<protein>
    <recommendedName>
        <fullName evidence="9">Protein kinase domain-containing protein</fullName>
    </recommendedName>
</protein>
<dbReference type="InterPro" id="IPR017441">
    <property type="entry name" value="Protein_kinase_ATP_BS"/>
</dbReference>
<dbReference type="InterPro" id="IPR011009">
    <property type="entry name" value="Kinase-like_dom_sf"/>
</dbReference>
<dbReference type="Gene3D" id="1.10.510.10">
    <property type="entry name" value="Transferase(Phosphotransferase) domain 1"/>
    <property type="match status" value="1"/>
</dbReference>
<dbReference type="InterPro" id="IPR000719">
    <property type="entry name" value="Prot_kinase_dom"/>
</dbReference>
<dbReference type="PROSITE" id="PS00108">
    <property type="entry name" value="PROTEIN_KINASE_ST"/>
    <property type="match status" value="1"/>
</dbReference>
<evidence type="ECO:0000256" key="4">
    <source>
        <dbReference type="ARBA" id="ARBA00022777"/>
    </source>
</evidence>
<gene>
    <name evidence="10" type="ORF">PIB30_080140</name>
</gene>
<evidence type="ECO:0000256" key="1">
    <source>
        <dbReference type="ARBA" id="ARBA00022527"/>
    </source>
</evidence>
<name>A0ABU6QR06_9FABA</name>
<feature type="region of interest" description="Disordered" evidence="7">
    <location>
        <begin position="658"/>
        <end position="677"/>
    </location>
</feature>
<dbReference type="PANTHER" id="PTHR46008">
    <property type="entry name" value="LEAF RUST 10 DISEASE-RESISTANCE LOCUS RECEPTOR-LIKE PROTEIN KINASE-LIKE 1.4"/>
    <property type="match status" value="1"/>
</dbReference>
<dbReference type="InterPro" id="IPR001245">
    <property type="entry name" value="Ser-Thr/Tyr_kinase_cat_dom"/>
</dbReference>
<dbReference type="Proteomes" id="UP001341840">
    <property type="component" value="Unassembled WGS sequence"/>
</dbReference>
<evidence type="ECO:0000256" key="2">
    <source>
        <dbReference type="ARBA" id="ARBA00022679"/>
    </source>
</evidence>
<feature type="domain" description="Protein kinase" evidence="9">
    <location>
        <begin position="333"/>
        <end position="608"/>
    </location>
</feature>
<organism evidence="10 11">
    <name type="scientific">Stylosanthes scabra</name>
    <dbReference type="NCBI Taxonomy" id="79078"/>
    <lineage>
        <taxon>Eukaryota</taxon>
        <taxon>Viridiplantae</taxon>
        <taxon>Streptophyta</taxon>
        <taxon>Embryophyta</taxon>
        <taxon>Tracheophyta</taxon>
        <taxon>Spermatophyta</taxon>
        <taxon>Magnoliopsida</taxon>
        <taxon>eudicotyledons</taxon>
        <taxon>Gunneridae</taxon>
        <taxon>Pentapetalae</taxon>
        <taxon>rosids</taxon>
        <taxon>fabids</taxon>
        <taxon>Fabales</taxon>
        <taxon>Fabaceae</taxon>
        <taxon>Papilionoideae</taxon>
        <taxon>50 kb inversion clade</taxon>
        <taxon>dalbergioids sensu lato</taxon>
        <taxon>Dalbergieae</taxon>
        <taxon>Pterocarpus clade</taxon>
        <taxon>Stylosanthes</taxon>
    </lineage>
</organism>
<evidence type="ECO:0000256" key="3">
    <source>
        <dbReference type="ARBA" id="ARBA00022741"/>
    </source>
</evidence>
<accession>A0ABU6QR06</accession>
<dbReference type="SUPFAM" id="SSF56112">
    <property type="entry name" value="Protein kinase-like (PK-like)"/>
    <property type="match status" value="1"/>
</dbReference>
<evidence type="ECO:0000313" key="10">
    <source>
        <dbReference type="EMBL" id="MED6114429.1"/>
    </source>
</evidence>
<keyword evidence="3 6" id="KW-0547">Nucleotide-binding</keyword>
<evidence type="ECO:0000256" key="8">
    <source>
        <dbReference type="SAM" id="Phobius"/>
    </source>
</evidence>
<feature type="binding site" evidence="6">
    <location>
        <position position="361"/>
    </location>
    <ligand>
        <name>ATP</name>
        <dbReference type="ChEBI" id="CHEBI:30616"/>
    </ligand>
</feature>
<dbReference type="InterPro" id="IPR008271">
    <property type="entry name" value="Ser/Thr_kinase_AS"/>
</dbReference>
<dbReference type="Pfam" id="PF07714">
    <property type="entry name" value="PK_Tyr_Ser-Thr"/>
    <property type="match status" value="1"/>
</dbReference>
<keyword evidence="11" id="KW-1185">Reference proteome</keyword>
<evidence type="ECO:0000313" key="11">
    <source>
        <dbReference type="Proteomes" id="UP001341840"/>
    </source>
</evidence>